<feature type="non-terminal residue" evidence="17">
    <location>
        <position position="434"/>
    </location>
</feature>
<evidence type="ECO:0000259" key="14">
    <source>
        <dbReference type="Pfam" id="PF00391"/>
    </source>
</evidence>
<reference evidence="17" key="1">
    <citation type="submission" date="2018-05" db="EMBL/GenBank/DDBJ databases">
        <authorList>
            <person name="Lanie J.A."/>
            <person name="Ng W.-L."/>
            <person name="Kazmierczak K.M."/>
            <person name="Andrzejewski T.M."/>
            <person name="Davidsen T.M."/>
            <person name="Wayne K.J."/>
            <person name="Tettelin H."/>
            <person name="Glass J.I."/>
            <person name="Rusch D."/>
            <person name="Podicherti R."/>
            <person name="Tsui H.-C.T."/>
            <person name="Winkler M.E."/>
        </authorList>
    </citation>
    <scope>NUCLEOTIDE SEQUENCE</scope>
</reference>
<dbReference type="InterPro" id="IPR018274">
    <property type="entry name" value="PEP_util_AS"/>
</dbReference>
<evidence type="ECO:0000313" key="17">
    <source>
        <dbReference type="EMBL" id="SVC14605.1"/>
    </source>
</evidence>
<dbReference type="GO" id="GO:0016301">
    <property type="term" value="F:kinase activity"/>
    <property type="evidence" value="ECO:0007669"/>
    <property type="project" value="UniProtKB-KW"/>
</dbReference>
<evidence type="ECO:0000256" key="13">
    <source>
        <dbReference type="ARBA" id="ARBA00022842"/>
    </source>
</evidence>
<protein>
    <recommendedName>
        <fullName evidence="5">phosphoenolpyruvate--protein phosphotransferase</fullName>
        <ecNumber evidence="5">2.7.3.9</ecNumber>
    </recommendedName>
</protein>
<dbReference type="SUPFAM" id="SSF52009">
    <property type="entry name" value="Phosphohistidine domain"/>
    <property type="match status" value="1"/>
</dbReference>
<name>A0A382JSG0_9ZZZZ</name>
<dbReference type="Gene3D" id="3.50.30.10">
    <property type="entry name" value="Phosphohistidine domain"/>
    <property type="match status" value="1"/>
</dbReference>
<feature type="domain" description="PEP-utilising enzyme C-terminal" evidence="15">
    <location>
        <begin position="210"/>
        <end position="434"/>
    </location>
</feature>
<dbReference type="Pfam" id="PF05524">
    <property type="entry name" value="PEP-utilisers_N"/>
    <property type="match status" value="1"/>
</dbReference>
<keyword evidence="11" id="KW-0479">Metal-binding</keyword>
<dbReference type="InterPro" id="IPR040442">
    <property type="entry name" value="Pyrv_kinase-like_dom_sf"/>
</dbReference>
<feature type="non-terminal residue" evidence="17">
    <location>
        <position position="1"/>
    </location>
</feature>
<evidence type="ECO:0000256" key="1">
    <source>
        <dbReference type="ARBA" id="ARBA00000683"/>
    </source>
</evidence>
<dbReference type="GO" id="GO:0008965">
    <property type="term" value="F:phosphoenolpyruvate-protein phosphotransferase activity"/>
    <property type="evidence" value="ECO:0007669"/>
    <property type="project" value="UniProtKB-EC"/>
</dbReference>
<dbReference type="Pfam" id="PF02896">
    <property type="entry name" value="PEP-utilizers_C"/>
    <property type="match status" value="1"/>
</dbReference>
<dbReference type="PANTHER" id="PTHR46244">
    <property type="entry name" value="PHOSPHOENOLPYRUVATE-PROTEIN PHOSPHOTRANSFERASE"/>
    <property type="match status" value="1"/>
</dbReference>
<dbReference type="EMBL" id="UINC01075933">
    <property type="protein sequence ID" value="SVC14605.1"/>
    <property type="molecule type" value="Genomic_DNA"/>
</dbReference>
<keyword evidence="7" id="KW-0963">Cytoplasm</keyword>
<proteinExistence type="inferred from homology"/>
<evidence type="ECO:0000256" key="5">
    <source>
        <dbReference type="ARBA" id="ARBA00012232"/>
    </source>
</evidence>
<comment type="cofactor">
    <cofactor evidence="2">
        <name>Mg(2+)</name>
        <dbReference type="ChEBI" id="CHEBI:18420"/>
    </cofactor>
</comment>
<dbReference type="SUPFAM" id="SSF51621">
    <property type="entry name" value="Phosphoenolpyruvate/pyruvate domain"/>
    <property type="match status" value="1"/>
</dbReference>
<evidence type="ECO:0000256" key="8">
    <source>
        <dbReference type="ARBA" id="ARBA00022597"/>
    </source>
</evidence>
<dbReference type="InterPro" id="IPR050499">
    <property type="entry name" value="PEP-utilizing_PTS_enzyme"/>
</dbReference>
<feature type="domain" description="Phosphotransferase system enzyme I N-terminal" evidence="16">
    <location>
        <begin position="3"/>
        <end position="80"/>
    </location>
</feature>
<dbReference type="InterPro" id="IPR023151">
    <property type="entry name" value="PEP_util_CS"/>
</dbReference>
<evidence type="ECO:0000259" key="15">
    <source>
        <dbReference type="Pfam" id="PF02896"/>
    </source>
</evidence>
<dbReference type="InterPro" id="IPR000121">
    <property type="entry name" value="PEP_util_C"/>
</dbReference>
<dbReference type="Gene3D" id="3.20.20.60">
    <property type="entry name" value="Phosphoenolpyruvate-binding domains"/>
    <property type="match status" value="1"/>
</dbReference>
<dbReference type="GO" id="GO:0009401">
    <property type="term" value="P:phosphoenolpyruvate-dependent sugar phosphotransferase system"/>
    <property type="evidence" value="ECO:0007669"/>
    <property type="project" value="UniProtKB-KW"/>
</dbReference>
<dbReference type="InterPro" id="IPR036637">
    <property type="entry name" value="Phosphohistidine_dom_sf"/>
</dbReference>
<dbReference type="SUPFAM" id="SSF47831">
    <property type="entry name" value="Enzyme I of the PEP:sugar phosphotransferase system HPr-binding (sub)domain"/>
    <property type="match status" value="1"/>
</dbReference>
<keyword evidence="12" id="KW-0418">Kinase</keyword>
<evidence type="ECO:0000256" key="4">
    <source>
        <dbReference type="ARBA" id="ARBA00007837"/>
    </source>
</evidence>
<dbReference type="InterPro" id="IPR008279">
    <property type="entry name" value="PEP-util_enz_mobile_dom"/>
</dbReference>
<dbReference type="InterPro" id="IPR008731">
    <property type="entry name" value="PTS_EIN"/>
</dbReference>
<dbReference type="GO" id="GO:0046872">
    <property type="term" value="F:metal ion binding"/>
    <property type="evidence" value="ECO:0007669"/>
    <property type="project" value="UniProtKB-KW"/>
</dbReference>
<evidence type="ECO:0000256" key="7">
    <source>
        <dbReference type="ARBA" id="ARBA00022490"/>
    </source>
</evidence>
<dbReference type="AlphaFoldDB" id="A0A382JSG0"/>
<keyword evidence="6" id="KW-0813">Transport</keyword>
<dbReference type="NCBIfam" id="TIGR01417">
    <property type="entry name" value="PTS_I_fam"/>
    <property type="match status" value="1"/>
</dbReference>
<dbReference type="GO" id="GO:0005737">
    <property type="term" value="C:cytoplasm"/>
    <property type="evidence" value="ECO:0007669"/>
    <property type="project" value="UniProtKB-SubCell"/>
</dbReference>
<dbReference type="PROSITE" id="PS00370">
    <property type="entry name" value="PEP_ENZYMES_PHOS_SITE"/>
    <property type="match status" value="1"/>
</dbReference>
<dbReference type="PANTHER" id="PTHR46244:SF6">
    <property type="entry name" value="PHOSPHOENOLPYRUVATE-PROTEIN PHOSPHOTRANSFERASE"/>
    <property type="match status" value="1"/>
</dbReference>
<evidence type="ECO:0000256" key="11">
    <source>
        <dbReference type="ARBA" id="ARBA00022723"/>
    </source>
</evidence>
<dbReference type="PROSITE" id="PS00742">
    <property type="entry name" value="PEP_ENZYMES_2"/>
    <property type="match status" value="1"/>
</dbReference>
<dbReference type="InterPro" id="IPR036618">
    <property type="entry name" value="PtsI_HPr-bd_sf"/>
</dbReference>
<dbReference type="EC" id="2.7.3.9" evidence="5"/>
<keyword evidence="9" id="KW-0808">Transferase</keyword>
<keyword evidence="8" id="KW-0762">Sugar transport</keyword>
<sequence>LSEVCGDVRRTRQRVEYEQGADLAMIFDAQLAMLGDVQVKDGTVASIRSGNWSAERAFAETMTQLRQGFEQIENEYLRARVGDLIDIEQQVLVQLAGGGLSGLQNTRSNTVIFARDLLPSEAAQLGQRLVKGLVTDGGGATSHTSIIARSLGLPTVVATETASRLVSTGDRVIVDGDQGTVHIRPDEATLRYYRSQLRRQLRRERELSLRSDLPSVTRDGTEVTLLANIDLPQEIEQAVANGAHGVGMVRTEFLYVGHRLPSETEQVDAYARVVRAMAPFPVVIRTFDLGGDKLTHAVDSLPEANPFLGWRGIRICLDTPELFKTQLRAILRAGALGDARILLPMISGLDDVRRAREMIAQVQGDLQRQGIEHQADCQVGVMIEVPSAAIISEQLAREVDFFSLGTNDLVQYTLAVDRGNTRVSGLYDPLHPAV</sequence>
<dbReference type="PRINTS" id="PR01736">
    <property type="entry name" value="PHPHTRNFRASE"/>
</dbReference>
<dbReference type="Pfam" id="PF00391">
    <property type="entry name" value="PEP-utilizers"/>
    <property type="match status" value="1"/>
</dbReference>
<gene>
    <name evidence="17" type="ORF">METZ01_LOCUS267459</name>
</gene>
<comment type="subcellular location">
    <subcellularLocation>
        <location evidence="3">Cytoplasm</location>
    </subcellularLocation>
</comment>
<dbReference type="Gene3D" id="1.10.274.10">
    <property type="entry name" value="PtsI, HPr-binding domain"/>
    <property type="match status" value="1"/>
</dbReference>
<evidence type="ECO:0000256" key="6">
    <source>
        <dbReference type="ARBA" id="ARBA00022448"/>
    </source>
</evidence>
<dbReference type="InterPro" id="IPR015813">
    <property type="entry name" value="Pyrv/PenolPyrv_kinase-like_dom"/>
</dbReference>
<keyword evidence="10" id="KW-0598">Phosphotransferase system</keyword>
<evidence type="ECO:0000256" key="9">
    <source>
        <dbReference type="ARBA" id="ARBA00022679"/>
    </source>
</evidence>
<evidence type="ECO:0000256" key="10">
    <source>
        <dbReference type="ARBA" id="ARBA00022683"/>
    </source>
</evidence>
<evidence type="ECO:0000259" key="16">
    <source>
        <dbReference type="Pfam" id="PF05524"/>
    </source>
</evidence>
<feature type="domain" description="PEP-utilising enzyme mobile" evidence="14">
    <location>
        <begin position="108"/>
        <end position="179"/>
    </location>
</feature>
<dbReference type="InterPro" id="IPR006318">
    <property type="entry name" value="PTS_EI-like"/>
</dbReference>
<comment type="similarity">
    <text evidence="4">Belongs to the PEP-utilizing enzyme family.</text>
</comment>
<comment type="catalytic activity">
    <reaction evidence="1">
        <text>L-histidyl-[protein] + phosphoenolpyruvate = N(pros)-phospho-L-histidyl-[protein] + pyruvate</text>
        <dbReference type="Rhea" id="RHEA:23880"/>
        <dbReference type="Rhea" id="RHEA-COMP:9745"/>
        <dbReference type="Rhea" id="RHEA-COMP:9746"/>
        <dbReference type="ChEBI" id="CHEBI:15361"/>
        <dbReference type="ChEBI" id="CHEBI:29979"/>
        <dbReference type="ChEBI" id="CHEBI:58702"/>
        <dbReference type="ChEBI" id="CHEBI:64837"/>
        <dbReference type="EC" id="2.7.3.9"/>
    </reaction>
</comment>
<evidence type="ECO:0000256" key="2">
    <source>
        <dbReference type="ARBA" id="ARBA00001946"/>
    </source>
</evidence>
<accession>A0A382JSG0</accession>
<evidence type="ECO:0000256" key="12">
    <source>
        <dbReference type="ARBA" id="ARBA00022777"/>
    </source>
</evidence>
<evidence type="ECO:0000256" key="3">
    <source>
        <dbReference type="ARBA" id="ARBA00004496"/>
    </source>
</evidence>
<keyword evidence="13" id="KW-0460">Magnesium</keyword>
<organism evidence="17">
    <name type="scientific">marine metagenome</name>
    <dbReference type="NCBI Taxonomy" id="408172"/>
    <lineage>
        <taxon>unclassified sequences</taxon>
        <taxon>metagenomes</taxon>
        <taxon>ecological metagenomes</taxon>
    </lineage>
</organism>